<evidence type="ECO:0000313" key="4">
    <source>
        <dbReference type="Proteomes" id="UP001623660"/>
    </source>
</evidence>
<dbReference type="RefSeq" id="WP_406791991.1">
    <property type="nucleotide sequence ID" value="NZ_JBJHZX010000012.1"/>
</dbReference>
<keyword evidence="4" id="KW-1185">Reference proteome</keyword>
<dbReference type="Pfam" id="PF04909">
    <property type="entry name" value="Amidohydro_2"/>
    <property type="match status" value="1"/>
</dbReference>
<sequence length="262" mass="29167">MIIDGHSHVVLPVEQHIETMDKAGVDKTILFATTVHPEKADNLEGLKNEMKTLNDIVSGKRNSLLDAKVKSMDELKKVIHKYPSRYVGFGTVPVGLNQNDTNLYIEENIVKNKYVGLGEFTLPSGQIKILTVIFQASMIFGKLPIWIHTFNPLILQDIKEISKLSKAFPHIPVILGHMGGSNWLMAIELAKEIPNLYLDTSAYFSILVLKIAINEVPLKCIFGVDMPYGDLELSKEAIKKVCNESYIANAVLGDNIAKLLKL</sequence>
<reference evidence="3 4" key="1">
    <citation type="submission" date="2024-11" db="EMBL/GenBank/DDBJ databases">
        <authorList>
            <person name="Heng Y.C."/>
            <person name="Lim A.C.H."/>
            <person name="Lee J.K.Y."/>
            <person name="Kittelmann S."/>
        </authorList>
    </citation>
    <scope>NUCLEOTIDE SEQUENCE [LARGE SCALE GENOMIC DNA]</scope>
    <source>
        <strain evidence="3 4">WILCCON 0269</strain>
    </source>
</reference>
<dbReference type="Gene3D" id="3.20.20.140">
    <property type="entry name" value="Metal-dependent hydrolases"/>
    <property type="match status" value="1"/>
</dbReference>
<keyword evidence="1" id="KW-0456">Lyase</keyword>
<gene>
    <name evidence="3" type="ORF">ACJDU8_09905</name>
</gene>
<evidence type="ECO:0000259" key="2">
    <source>
        <dbReference type="Pfam" id="PF04909"/>
    </source>
</evidence>
<protein>
    <submittedName>
        <fullName evidence="3">Amidohydrolase family protein</fullName>
    </submittedName>
</protein>
<dbReference type="SUPFAM" id="SSF51556">
    <property type="entry name" value="Metallo-dependent hydrolases"/>
    <property type="match status" value="1"/>
</dbReference>
<dbReference type="Proteomes" id="UP001623660">
    <property type="component" value="Unassembled WGS sequence"/>
</dbReference>
<evidence type="ECO:0000313" key="3">
    <source>
        <dbReference type="EMBL" id="MFL0195874.1"/>
    </source>
</evidence>
<dbReference type="EMBL" id="JBJHZX010000012">
    <property type="protein sequence ID" value="MFL0195874.1"/>
    <property type="molecule type" value="Genomic_DNA"/>
</dbReference>
<comment type="caution">
    <text evidence="3">The sequence shown here is derived from an EMBL/GenBank/DDBJ whole genome shotgun (WGS) entry which is preliminary data.</text>
</comment>
<dbReference type="InterPro" id="IPR006680">
    <property type="entry name" value="Amidohydro-rel"/>
</dbReference>
<proteinExistence type="predicted"/>
<organism evidence="3 4">
    <name type="scientific">Candidatus Clostridium eludens</name>
    <dbReference type="NCBI Taxonomy" id="3381663"/>
    <lineage>
        <taxon>Bacteria</taxon>
        <taxon>Bacillati</taxon>
        <taxon>Bacillota</taxon>
        <taxon>Clostridia</taxon>
        <taxon>Eubacteriales</taxon>
        <taxon>Clostridiaceae</taxon>
        <taxon>Clostridium</taxon>
    </lineage>
</organism>
<name>A0ABW8SIM6_9CLOT</name>
<evidence type="ECO:0000256" key="1">
    <source>
        <dbReference type="ARBA" id="ARBA00023239"/>
    </source>
</evidence>
<dbReference type="InterPro" id="IPR032466">
    <property type="entry name" value="Metal_Hydrolase"/>
</dbReference>
<dbReference type="InterPro" id="IPR032465">
    <property type="entry name" value="ACMSD"/>
</dbReference>
<dbReference type="PANTHER" id="PTHR21240">
    <property type="entry name" value="2-AMINO-3-CARBOXYLMUCONATE-6-SEMIALDEHYDE DECARBOXYLASE"/>
    <property type="match status" value="1"/>
</dbReference>
<accession>A0ABW8SIM6</accession>
<feature type="domain" description="Amidohydrolase-related" evidence="2">
    <location>
        <begin position="142"/>
        <end position="262"/>
    </location>
</feature>